<gene>
    <name evidence="2" type="ORF">EW026_g6619</name>
</gene>
<dbReference type="InterPro" id="IPR046368">
    <property type="entry name" value="Tag1"/>
</dbReference>
<keyword evidence="1" id="KW-0472">Membrane</keyword>
<accession>A0A4S4KAM3</accession>
<evidence type="ECO:0000256" key="1">
    <source>
        <dbReference type="SAM" id="Phobius"/>
    </source>
</evidence>
<dbReference type="PANTHER" id="PTHR35895:SF1">
    <property type="entry name" value="LIPID-BINDING SERUM GLYCOPROTEIN C-TERMINAL DOMAIN-CONTAINING PROTEIN"/>
    <property type="match status" value="1"/>
</dbReference>
<keyword evidence="3" id="KW-1185">Reference proteome</keyword>
<feature type="transmembrane region" description="Helical" evidence="1">
    <location>
        <begin position="59"/>
        <end position="82"/>
    </location>
</feature>
<dbReference type="EMBL" id="SGPJ01000375">
    <property type="protein sequence ID" value="THG94943.1"/>
    <property type="molecule type" value="Genomic_DNA"/>
</dbReference>
<organism evidence="2 3">
    <name type="scientific">Hermanssonia centrifuga</name>
    <dbReference type="NCBI Taxonomy" id="98765"/>
    <lineage>
        <taxon>Eukaryota</taxon>
        <taxon>Fungi</taxon>
        <taxon>Dikarya</taxon>
        <taxon>Basidiomycota</taxon>
        <taxon>Agaricomycotina</taxon>
        <taxon>Agaricomycetes</taxon>
        <taxon>Polyporales</taxon>
        <taxon>Meruliaceae</taxon>
        <taxon>Hermanssonia</taxon>
    </lineage>
</organism>
<reference evidence="2 3" key="1">
    <citation type="submission" date="2019-02" db="EMBL/GenBank/DDBJ databases">
        <title>Genome sequencing of the rare red list fungi Phlebia centrifuga.</title>
        <authorList>
            <person name="Buettner E."/>
            <person name="Kellner H."/>
        </authorList>
    </citation>
    <scope>NUCLEOTIDE SEQUENCE [LARGE SCALE GENOMIC DNA]</scope>
    <source>
        <strain evidence="2 3">DSM 108282</strain>
    </source>
</reference>
<evidence type="ECO:0000313" key="2">
    <source>
        <dbReference type="EMBL" id="THG94943.1"/>
    </source>
</evidence>
<name>A0A4S4KAM3_9APHY</name>
<comment type="caution">
    <text evidence="2">The sequence shown here is derived from an EMBL/GenBank/DDBJ whole genome shotgun (WGS) entry which is preliminary data.</text>
</comment>
<protein>
    <submittedName>
        <fullName evidence="2">Uncharacterized protein</fullName>
    </submittedName>
</protein>
<evidence type="ECO:0000313" key="3">
    <source>
        <dbReference type="Proteomes" id="UP000309038"/>
    </source>
</evidence>
<dbReference type="GO" id="GO:0000329">
    <property type="term" value="C:fungal-type vacuole membrane"/>
    <property type="evidence" value="ECO:0007669"/>
    <property type="project" value="InterPro"/>
</dbReference>
<keyword evidence="1" id="KW-1133">Transmembrane helix</keyword>
<dbReference type="Proteomes" id="UP000309038">
    <property type="component" value="Unassembled WGS sequence"/>
</dbReference>
<dbReference type="InterPro" id="IPR022185">
    <property type="entry name" value="DUF3712"/>
</dbReference>
<keyword evidence="1" id="KW-0812">Transmembrane</keyword>
<dbReference type="PANTHER" id="PTHR35895">
    <property type="entry name" value="CHROMOSOME 16, WHOLE GENOME SHOTGUN SEQUENCE"/>
    <property type="match status" value="1"/>
</dbReference>
<proteinExistence type="predicted"/>
<dbReference type="Pfam" id="PF12505">
    <property type="entry name" value="DUF3712"/>
    <property type="match status" value="6"/>
</dbReference>
<sequence>MEQFFPAVARRSVSNRSQRSLGSTAPLGENAAPLGFPVAEGPGATHAQHKMPFYKKRGFIISQAIIIPLGIALLFIILFPVVKAIVQLVVKRSTLSVDVAEISQPSNNSFALHLEGNVYHTGIFNARIQFTQEVQVSWVQDNGSETALGTMQLDTLHASHKRATINQNTTFRITDEDAFGLFAEHMITGQNFTWRLKSDKLRVQALKFPVANGITFDKILTLNGFNSFNGNVLLESFQLPQDHEGGGIDFIAATSLTNPSPFKLNLGTVVFDLSYKNLTLGTGTGVNTVIACDGNLITLSGFLQPQQGDSNLATMGELFTQYINGENSDVIAIGKSTLQNDGTVISWLSKGLQALNLHVPFKPREPISPIKSITIGDFALAFDPGTSWTPSAESRTVQAFMALPFGFNVSIGQIQNDLNITQGGMAVAGLATPIGASTSNIKVNNASDTSGTIDIVIQNTNLSCSASQHPMFSSFNAALTNQKSAEFYLVGNSKAVASMSIGQITLDPIKVNVSTQLLGLQGLKGLTTIDSVDVLGGTPDAINLGISGKHELNVIETFLFFHQPNENDKGLQTLNDFIGQKDVPLSIGGFGESTQVLSLVQAFNTLDIDVVLPGLKTNLLDSAALEVLSTTGKGNNMTHVTVDLANPFTAGLKITGIKSSIKSMGLDLGTIDTSTNFSSNGKSTTTSPDLDMNMNLDPVTLFTLTRALTVEAGASTAQLDGIVALGGYTYLFTTGPGDAPSSSRDGLYRGFDLPNYVKTAFKRLQSDVELIANVNIGDYATQLTYSQNAVPTKTDDSLSLILPILAQPIVQKIIDVSILGIETVMISDPQQESFNTQLKGSIRNAGPFDAKISFPSGLTIAWQDKPLGSIKMDDLDVIGDVGATIDLSSLFSVADVGHLTEFTKVLLNEESFDWVISGDNLTVSALGIQVSGVSLSSKKVTLKGFNGLRNGVRISTFDLPENDPKGGVHLTLLAETTNPSQVGIQLSSLAFNTYAGDIMIGPVATAGSITLAPQSTTNMSLVGRLLPQESEDGLAVVSDIFNNFIHGKDSNITACNLFIVQTQVTWLNDGIKTLQVATILPNFGAQNIIQSISLLQMALAFTEDAAYSPVTSSNNTEAAFTIPFNFPVDIITLEQTITVGYKGSSFAQLPIPRGPAQTDVTQRIIHLAFTDVPFSVYDDQHGAFEQFLAETTVGGTQTLQLSGTADADASTAVGVLSLTDIKFSVESSIEGLQGLASRPVTVSSLDVNHGYSDYLLIKLNTQLYNPSNLSISTGDVSFSLSYQDQNIGEADINNMVIVPGDMSVPTDVHFSPQGDAASAAGRALLENYLQGVDADTAITGSTDSTDVESLKLALSELKLSPVTIPALHESIVTSAALTFPVDIVQTGIASAKVGLANPFTASINLLRVDSNATYKNITLGRIDNVDLSSSPIHADGHNNVTSQPIPFNFNLDPLNIISLLTTASQANDVDLGPLTELFQFVLDSPNFHPPVNTSVGFGDPACVSGKQFDVEGAILKALSGLMVDLAIDSSITLDDYATDLSFNQFGIPAQVDKTVLYTIGAVAAPIAQHLVDQAELAFTEAKITNISNDGFDLSLVGSLTNVGPLDARITFTKPINVNWNGNVIAQIDLPSVCAAANDGVPDYRTQGHLTIIDQDQFTVFATYLLHNEEFTWTIFTDSLRLEALGTIFNGVSLNKNISFKAFNGLPGVTISNFKLPSDDPKGGIHIEMDSLIPSPAQLGINMGTITFQSYFKETLVGPLSGADVFIAAGSMTTAHLSGRIVPQSGSDLGSIGELFSVYLAGHNQTLLAKGDTVQPNASGPVIESGESIILSQSGNEAASLEIPKVRAVGGISTGNVADLQLNFQDIPLQSMNNHAFQALFAAVTLQEFIPLSVKGTANVTARTTIGDVPIGGIPFDLTSTLKGINSFDKSATLSNVSVAGSGGNGGSEYIRTPLTTKLINLSNVSLSTNDVTLPVIYQGTQLGRAAINTFNLIPGGNMVAAEFHYMPDNANDTIAQSFLTDFITTGNQLDLTITGDMQSTPYDSLQPALDGVQLSTSLTGMNQPTLITHINVYITLSTLVTNEVQVDFDIQNPLDADLVIEFVQSDASVQGEVYARFSQGFNTFVVPSHGSANSGKFPHVLLVKGALASLQIIPLGYLDTANAITVRVGPGGYQIPWLRTQQADVPTTYHLDVLGLDLGGLLDKAEEIEKCGVTALTDNGCPSSSVSGRLFGGLTSIAGGIFSSLRSAATLTSAGGLLYIFDVGPTLPTTDYVVFWTSAYPWASATVYGLLKLFGPPKKAQMPGVNQDTNHYV</sequence>